<feature type="transmembrane region" description="Helical" evidence="11">
    <location>
        <begin position="102"/>
        <end position="128"/>
    </location>
</feature>
<gene>
    <name evidence="13" type="ORF">MAR_000906</name>
</gene>
<organism evidence="13 14">
    <name type="scientific">Mya arenaria</name>
    <name type="common">Soft-shell clam</name>
    <dbReference type="NCBI Taxonomy" id="6604"/>
    <lineage>
        <taxon>Eukaryota</taxon>
        <taxon>Metazoa</taxon>
        <taxon>Spiralia</taxon>
        <taxon>Lophotrochozoa</taxon>
        <taxon>Mollusca</taxon>
        <taxon>Bivalvia</taxon>
        <taxon>Autobranchia</taxon>
        <taxon>Heteroconchia</taxon>
        <taxon>Euheterodonta</taxon>
        <taxon>Imparidentia</taxon>
        <taxon>Neoheterodontei</taxon>
        <taxon>Myida</taxon>
        <taxon>Myoidea</taxon>
        <taxon>Myidae</taxon>
        <taxon>Mya</taxon>
    </lineage>
</organism>
<name>A0ABY7FA72_MYAAR</name>
<dbReference type="PRINTS" id="PR00243">
    <property type="entry name" value="MUSCARINICR"/>
</dbReference>
<dbReference type="PRINTS" id="PR00237">
    <property type="entry name" value="GPCRRHODOPSN"/>
</dbReference>
<feature type="transmembrane region" description="Helical" evidence="11">
    <location>
        <begin position="564"/>
        <end position="587"/>
    </location>
</feature>
<evidence type="ECO:0000256" key="5">
    <source>
        <dbReference type="ARBA" id="ARBA00023040"/>
    </source>
</evidence>
<feature type="compositionally biased region" description="Polar residues" evidence="10">
    <location>
        <begin position="378"/>
        <end position="402"/>
    </location>
</feature>
<evidence type="ECO:0000256" key="4">
    <source>
        <dbReference type="ARBA" id="ARBA00022989"/>
    </source>
</evidence>
<dbReference type="PANTHER" id="PTHR24247:SF265">
    <property type="entry name" value="MUSCARINIC ACETYLCHOLINE RECEPTOR DM1"/>
    <property type="match status" value="1"/>
</dbReference>
<dbReference type="EMBL" id="CP111022">
    <property type="protein sequence ID" value="WAR19068.1"/>
    <property type="molecule type" value="Genomic_DNA"/>
</dbReference>
<keyword evidence="7 9" id="KW-0675">Receptor</keyword>
<dbReference type="PROSITE" id="PS50262">
    <property type="entry name" value="G_PROTEIN_RECEP_F1_2"/>
    <property type="match status" value="1"/>
</dbReference>
<dbReference type="InterPro" id="IPR017452">
    <property type="entry name" value="GPCR_Rhodpsn_7TM"/>
</dbReference>
<evidence type="ECO:0000256" key="7">
    <source>
        <dbReference type="ARBA" id="ARBA00023170"/>
    </source>
</evidence>
<dbReference type="Pfam" id="PF00001">
    <property type="entry name" value="7tm_1"/>
    <property type="match status" value="2"/>
</dbReference>
<dbReference type="SMART" id="SM01381">
    <property type="entry name" value="7TM_GPCR_Srsx"/>
    <property type="match status" value="1"/>
</dbReference>
<dbReference type="PROSITE" id="PS00237">
    <property type="entry name" value="G_PROTEIN_RECEP_F1_1"/>
    <property type="match status" value="1"/>
</dbReference>
<comment type="subcellular location">
    <subcellularLocation>
        <location evidence="1">Cell membrane</location>
        <topology evidence="1">Multi-pass membrane protein</topology>
    </subcellularLocation>
</comment>
<keyword evidence="3 9" id="KW-0812">Transmembrane</keyword>
<evidence type="ECO:0000259" key="12">
    <source>
        <dbReference type="PROSITE" id="PS50262"/>
    </source>
</evidence>
<keyword evidence="4 11" id="KW-1133">Transmembrane helix</keyword>
<feature type="transmembrane region" description="Helical" evidence="11">
    <location>
        <begin position="182"/>
        <end position="207"/>
    </location>
</feature>
<evidence type="ECO:0000256" key="11">
    <source>
        <dbReference type="SAM" id="Phobius"/>
    </source>
</evidence>
<dbReference type="InterPro" id="IPR000995">
    <property type="entry name" value="Musac_Ach_rcpt"/>
</dbReference>
<comment type="similarity">
    <text evidence="9">Belongs to the G-protein coupled receptor 1 family.</text>
</comment>
<evidence type="ECO:0000256" key="6">
    <source>
        <dbReference type="ARBA" id="ARBA00023136"/>
    </source>
</evidence>
<evidence type="ECO:0000313" key="14">
    <source>
        <dbReference type="Proteomes" id="UP001164746"/>
    </source>
</evidence>
<evidence type="ECO:0000256" key="8">
    <source>
        <dbReference type="ARBA" id="ARBA00023224"/>
    </source>
</evidence>
<keyword evidence="14" id="KW-1185">Reference proteome</keyword>
<feature type="region of interest" description="Disordered" evidence="10">
    <location>
        <begin position="496"/>
        <end position="524"/>
    </location>
</feature>
<dbReference type="PANTHER" id="PTHR24247">
    <property type="entry name" value="5-HYDROXYTRYPTAMINE RECEPTOR"/>
    <property type="match status" value="1"/>
</dbReference>
<keyword evidence="8 9" id="KW-0807">Transducer</keyword>
<feature type="region of interest" description="Disordered" evidence="10">
    <location>
        <begin position="333"/>
        <end position="358"/>
    </location>
</feature>
<feature type="transmembrane region" description="Helical" evidence="11">
    <location>
        <begin position="599"/>
        <end position="618"/>
    </location>
</feature>
<dbReference type="Proteomes" id="UP001164746">
    <property type="component" value="Chromosome 11"/>
</dbReference>
<evidence type="ECO:0000256" key="1">
    <source>
        <dbReference type="ARBA" id="ARBA00004651"/>
    </source>
</evidence>
<feature type="domain" description="G-protein coupled receptors family 1 profile" evidence="12">
    <location>
        <begin position="82"/>
        <end position="615"/>
    </location>
</feature>
<evidence type="ECO:0000256" key="3">
    <source>
        <dbReference type="ARBA" id="ARBA00022692"/>
    </source>
</evidence>
<feature type="transmembrane region" description="Helical" evidence="11">
    <location>
        <begin position="140"/>
        <end position="161"/>
    </location>
</feature>
<dbReference type="SUPFAM" id="SSF81321">
    <property type="entry name" value="Family A G protein-coupled receptor-like"/>
    <property type="match status" value="2"/>
</dbReference>
<evidence type="ECO:0000256" key="2">
    <source>
        <dbReference type="ARBA" id="ARBA00022475"/>
    </source>
</evidence>
<feature type="transmembrane region" description="Helical" evidence="11">
    <location>
        <begin position="227"/>
        <end position="252"/>
    </location>
</feature>
<dbReference type="InterPro" id="IPR000276">
    <property type="entry name" value="GPCR_Rhodpsn"/>
</dbReference>
<evidence type="ECO:0000313" key="13">
    <source>
        <dbReference type="EMBL" id="WAR19068.1"/>
    </source>
</evidence>
<accession>A0ABY7FA72</accession>
<evidence type="ECO:0000256" key="9">
    <source>
        <dbReference type="RuleBase" id="RU000688"/>
    </source>
</evidence>
<proteinExistence type="inferred from homology"/>
<feature type="transmembrane region" description="Helical" evidence="11">
    <location>
        <begin position="65"/>
        <end position="90"/>
    </location>
</feature>
<keyword evidence="2" id="KW-1003">Cell membrane</keyword>
<keyword evidence="6 11" id="KW-0472">Membrane</keyword>
<keyword evidence="5 9" id="KW-0297">G-protein coupled receptor</keyword>
<dbReference type="Gene3D" id="1.20.1070.10">
    <property type="entry name" value="Rhodopsin 7-helix transmembrane proteins"/>
    <property type="match status" value="2"/>
</dbReference>
<sequence length="663" mass="75939">MKEFIVKYTPWIMNTEISTIFFESVSGVTRDYTHGYGYLENTTGNISATNTTAEEAHTAPNVLQIIGVTIVVGFISIITVVGNLLVIIAFKIDKQLQTISNCFLLSLAVADCTIGLVSMPLYTLYLVMGYWPLGPFFCDLWLSIDYTMSSASAANLLLICFDRYFSVTRPLTYRANRTPRKVGIFIGFVWTLSVFLWTPWIFAWPYIEGQRTVPDDECYIQFLTTNAILTIITAVIAFYIPITIMTVLYFKIYKETEKRQKRIPMLQASSKLFKSDIKRYRPPDYRRSTYSTNGDLSMDDDEYLRELSLRSHDQRSRWPLFCCSKLLDRDYVQTEEDSTSDPPTSPHSGNITHTPSRHPTHILTRESKFIKHVRTDEIQSPSSCDSNRCQSMDSREGTSANTDVPCKPLLNDEVTYTILINLPGELEEESAGKPSIRLLYDEVQDDSSFQDADQVPSEQCSNIDNEISRIFSHQDSEQFFDDDEEEEIQMIENESHQLSRTHTESSIPPRCGTPALGRRTKSTNAEKNATEAHIACQVANKMESQRVRRKRQERRQERKAAKTLSAILLAFIITWTPYNIFAVIGSFCLTCIPPTVYAFGYWLCYINSTVNPFCYALCNANFRKTFWKILTCRCRLLSNGHSQRTAQLSRQSAQQAWFRISRS</sequence>
<evidence type="ECO:0000256" key="10">
    <source>
        <dbReference type="SAM" id="MobiDB-lite"/>
    </source>
</evidence>
<feature type="region of interest" description="Disordered" evidence="10">
    <location>
        <begin position="375"/>
        <end position="404"/>
    </location>
</feature>
<reference evidence="13" key="1">
    <citation type="submission" date="2022-11" db="EMBL/GenBank/DDBJ databases">
        <title>Centuries of genome instability and evolution in soft-shell clam transmissible cancer (bioRxiv).</title>
        <authorList>
            <person name="Hart S.F.M."/>
            <person name="Yonemitsu M.A."/>
            <person name="Giersch R.M."/>
            <person name="Beal B.F."/>
            <person name="Arriagada G."/>
            <person name="Davis B.W."/>
            <person name="Ostrander E.A."/>
            <person name="Goff S.P."/>
            <person name="Metzger M.J."/>
        </authorList>
    </citation>
    <scope>NUCLEOTIDE SEQUENCE</scope>
    <source>
        <strain evidence="13">MELC-2E11</strain>
        <tissue evidence="13">Siphon/mantle</tissue>
    </source>
</reference>
<protein>
    <submittedName>
        <fullName evidence="13">ACM3-like protein</fullName>
    </submittedName>
</protein>